<dbReference type="Pfam" id="PF13416">
    <property type="entry name" value="SBP_bac_8"/>
    <property type="match status" value="1"/>
</dbReference>
<evidence type="ECO:0000256" key="3">
    <source>
        <dbReference type="ARBA" id="ARBA00022448"/>
    </source>
</evidence>
<proteinExistence type="inferred from homology"/>
<dbReference type="PANTHER" id="PTHR30006">
    <property type="entry name" value="THIAMINE-BINDING PERIPLASMIC PROTEIN-RELATED"/>
    <property type="match status" value="1"/>
</dbReference>
<dbReference type="CDD" id="cd13589">
    <property type="entry name" value="PBP2_polyamine_RpCGA009"/>
    <property type="match status" value="1"/>
</dbReference>
<accession>A0ABX3X927</accession>
<dbReference type="InterPro" id="IPR006311">
    <property type="entry name" value="TAT_signal"/>
</dbReference>
<dbReference type="Gene3D" id="3.40.190.10">
    <property type="entry name" value="Periplasmic binding protein-like II"/>
    <property type="match status" value="2"/>
</dbReference>
<comment type="subcellular location">
    <subcellularLocation>
        <location evidence="1">Periplasm</location>
    </subcellularLocation>
</comment>
<organism evidence="6 7">
    <name type="scientific">Bradyrhizobium canariense</name>
    <dbReference type="NCBI Taxonomy" id="255045"/>
    <lineage>
        <taxon>Bacteria</taxon>
        <taxon>Pseudomonadati</taxon>
        <taxon>Pseudomonadota</taxon>
        <taxon>Alphaproteobacteria</taxon>
        <taxon>Hyphomicrobiales</taxon>
        <taxon>Nitrobacteraceae</taxon>
        <taxon>Bradyrhizobium</taxon>
    </lineage>
</organism>
<keyword evidence="3" id="KW-0813">Transport</keyword>
<reference evidence="6 7" key="1">
    <citation type="submission" date="2017-03" db="EMBL/GenBank/DDBJ databases">
        <title>Whole genome sequences of fourteen strains of Bradyrhizobium canariense and one strain of Bradyrhizobium japonicum isolated from Lupinus (Papilionoideae: Genisteae) species in Algeria.</title>
        <authorList>
            <person name="Crovadore J."/>
            <person name="Chekireb D."/>
            <person name="Brachmann A."/>
            <person name="Chablais R."/>
            <person name="Cochard B."/>
            <person name="Lefort F."/>
        </authorList>
    </citation>
    <scope>NUCLEOTIDE SEQUENCE [LARGE SCALE GENOMIC DNA]</scope>
    <source>
        <strain evidence="6 7">UBMAN05</strain>
    </source>
</reference>
<comment type="similarity">
    <text evidence="2">Belongs to the bacterial solute-binding protein 1 family.</text>
</comment>
<dbReference type="Proteomes" id="UP000193884">
    <property type="component" value="Unassembled WGS sequence"/>
</dbReference>
<name>A0ABX3X927_9BRAD</name>
<evidence type="ECO:0000256" key="5">
    <source>
        <dbReference type="ARBA" id="ARBA00022764"/>
    </source>
</evidence>
<evidence type="ECO:0000313" key="6">
    <source>
        <dbReference type="EMBL" id="OSJ33543.1"/>
    </source>
</evidence>
<comment type="caution">
    <text evidence="6">The sequence shown here is derived from an EMBL/GenBank/DDBJ whole genome shotgun (WGS) entry which is preliminary data.</text>
</comment>
<gene>
    <name evidence="6" type="ORF">BST63_05550</name>
</gene>
<dbReference type="EMBL" id="NAFK01000134">
    <property type="protein sequence ID" value="OSJ33543.1"/>
    <property type="molecule type" value="Genomic_DNA"/>
</dbReference>
<dbReference type="InterPro" id="IPR006059">
    <property type="entry name" value="SBP"/>
</dbReference>
<evidence type="ECO:0000256" key="2">
    <source>
        <dbReference type="ARBA" id="ARBA00008520"/>
    </source>
</evidence>
<sequence length="416" mass="45464">MARQALSEPASTEVRFTPRPDCCLVAAFAERDQEGEAMSDLFKHQPAGFSRRSMLRAAAAAMAIPALARSTVAFAQDKLAGSGQVIAFSWGGLFTKGIRKYVYEPFTEATGIKVVDVVADVAEPQVKAMNQAGRVDWDTAFIQASTLPSMDEAGMFVPINYSLWDAESIKGTEQSVRLKSAVPVIASAMTLAYDKRALGNNGPKSWGDFWNVKAFPGPRGLTQLPANAKNNIVFALLADGVPKSDIWPLSDDKIDRALKKFDEIRPHISKWWSAGSEAPQLLLNREIAMSSCFDGRAISAIRQGAPIQMIWDGAYVNYTYWTVLKGGPNSENAQKLIAFVNRAAVAAEFTIGTGYPGPNINQLDHLPSDQVPLLSINPENSSKVIHEDSAWLAAKRPDGKTNLEHIGDRWLAWRVQ</sequence>
<evidence type="ECO:0000256" key="4">
    <source>
        <dbReference type="ARBA" id="ARBA00022729"/>
    </source>
</evidence>
<evidence type="ECO:0000256" key="1">
    <source>
        <dbReference type="ARBA" id="ARBA00004418"/>
    </source>
</evidence>
<dbReference type="SUPFAM" id="SSF53850">
    <property type="entry name" value="Periplasmic binding protein-like II"/>
    <property type="match status" value="1"/>
</dbReference>
<dbReference type="PANTHER" id="PTHR30006:SF3">
    <property type="entry name" value="THIAMINE-BINDING PERIPLASMIC PROTEIN"/>
    <property type="match status" value="1"/>
</dbReference>
<evidence type="ECO:0000313" key="7">
    <source>
        <dbReference type="Proteomes" id="UP000193884"/>
    </source>
</evidence>
<protein>
    <recommendedName>
        <fullName evidence="8">ABC transporter substrate-binding protein</fullName>
    </recommendedName>
</protein>
<dbReference type="PROSITE" id="PS51318">
    <property type="entry name" value="TAT"/>
    <property type="match status" value="1"/>
</dbReference>
<keyword evidence="7" id="KW-1185">Reference proteome</keyword>
<evidence type="ECO:0008006" key="8">
    <source>
        <dbReference type="Google" id="ProtNLM"/>
    </source>
</evidence>
<keyword evidence="5" id="KW-0574">Periplasm</keyword>
<keyword evidence="4" id="KW-0732">Signal</keyword>